<protein>
    <submittedName>
        <fullName evidence="1">Uncharacterized protein</fullName>
    </submittedName>
</protein>
<feature type="non-terminal residue" evidence="1">
    <location>
        <position position="1"/>
    </location>
</feature>
<dbReference type="InterPro" id="IPR007757">
    <property type="entry name" value="MT-A70-like"/>
</dbReference>
<reference evidence="1" key="1">
    <citation type="journal article" date="2014" name="Front. Microbiol.">
        <title>High frequency of phylogenetically diverse reductive dehalogenase-homologous genes in deep subseafloor sedimentary metagenomes.</title>
        <authorList>
            <person name="Kawai M."/>
            <person name="Futagami T."/>
            <person name="Toyoda A."/>
            <person name="Takaki Y."/>
            <person name="Nishi S."/>
            <person name="Hori S."/>
            <person name="Arai W."/>
            <person name="Tsubouchi T."/>
            <person name="Morono Y."/>
            <person name="Uchiyama I."/>
            <person name="Ito T."/>
            <person name="Fujiyama A."/>
            <person name="Inagaki F."/>
            <person name="Takami H."/>
        </authorList>
    </citation>
    <scope>NUCLEOTIDE SEQUENCE</scope>
    <source>
        <strain evidence="1">Expedition CK06-06</strain>
    </source>
</reference>
<dbReference type="PROSITE" id="PS51143">
    <property type="entry name" value="MT_A70"/>
    <property type="match status" value="1"/>
</dbReference>
<sequence>GMGNYFRGQTEHLLFGVKGSCPLLRNDIGTWFLAGRGGDHSVKPERIYEIIETCSPGPWLEIFARRNRPGWASWGAEIAAEA</sequence>
<proteinExistence type="predicted"/>
<dbReference type="AlphaFoldDB" id="X1U8N4"/>
<dbReference type="Pfam" id="PF05063">
    <property type="entry name" value="MT-A70"/>
    <property type="match status" value="1"/>
</dbReference>
<evidence type="ECO:0000313" key="1">
    <source>
        <dbReference type="EMBL" id="GAJ13849.1"/>
    </source>
</evidence>
<name>X1U8N4_9ZZZZ</name>
<gene>
    <name evidence="1" type="ORF">S12H4_44193</name>
</gene>
<dbReference type="EMBL" id="BARW01027210">
    <property type="protein sequence ID" value="GAJ13849.1"/>
    <property type="molecule type" value="Genomic_DNA"/>
</dbReference>
<comment type="caution">
    <text evidence="1">The sequence shown here is derived from an EMBL/GenBank/DDBJ whole genome shotgun (WGS) entry which is preliminary data.</text>
</comment>
<organism evidence="1">
    <name type="scientific">marine sediment metagenome</name>
    <dbReference type="NCBI Taxonomy" id="412755"/>
    <lineage>
        <taxon>unclassified sequences</taxon>
        <taxon>metagenomes</taxon>
        <taxon>ecological metagenomes</taxon>
    </lineage>
</organism>
<accession>X1U8N4</accession>